<dbReference type="OrthoDB" id="1752268at2759"/>
<dbReference type="CDD" id="cd00303">
    <property type="entry name" value="retropepsin_like"/>
    <property type="match status" value="1"/>
</dbReference>
<dbReference type="Proteomes" id="UP001153076">
    <property type="component" value="Unassembled WGS sequence"/>
</dbReference>
<dbReference type="EMBL" id="JAKOGI010001129">
    <property type="protein sequence ID" value="KAJ8427574.1"/>
    <property type="molecule type" value="Genomic_DNA"/>
</dbReference>
<reference evidence="2" key="1">
    <citation type="submission" date="2022-04" db="EMBL/GenBank/DDBJ databases">
        <title>Carnegiea gigantea Genome sequencing and assembly v2.</title>
        <authorList>
            <person name="Copetti D."/>
            <person name="Sanderson M.J."/>
            <person name="Burquez A."/>
            <person name="Wojciechowski M.F."/>
        </authorList>
    </citation>
    <scope>NUCLEOTIDE SEQUENCE</scope>
    <source>
        <strain evidence="2">SGP5-SGP5p</strain>
        <tissue evidence="2">Aerial part</tissue>
    </source>
</reference>
<proteinExistence type="predicted"/>
<evidence type="ECO:0000256" key="1">
    <source>
        <dbReference type="SAM" id="MobiDB-lite"/>
    </source>
</evidence>
<dbReference type="PANTHER" id="PTHR33240">
    <property type="entry name" value="OS08G0508500 PROTEIN"/>
    <property type="match status" value="1"/>
</dbReference>
<evidence type="ECO:0000313" key="2">
    <source>
        <dbReference type="EMBL" id="KAJ8427574.1"/>
    </source>
</evidence>
<feature type="compositionally biased region" description="Low complexity" evidence="1">
    <location>
        <begin position="296"/>
        <end position="314"/>
    </location>
</feature>
<feature type="region of interest" description="Disordered" evidence="1">
    <location>
        <begin position="288"/>
        <end position="409"/>
    </location>
</feature>
<feature type="compositionally biased region" description="Pro residues" evidence="1">
    <location>
        <begin position="391"/>
        <end position="408"/>
    </location>
</feature>
<comment type="caution">
    <text evidence="2">The sequence shown here is derived from an EMBL/GenBank/DDBJ whole genome shotgun (WGS) entry which is preliminary data.</text>
</comment>
<sequence length="462" mass="50058">MTTYLPVDASLPTGKSGYHLPVTQNGTGRYLGRTGARDLVAAPHRGQWPSLPLLPLLIQPIPGKPPSLKNKSRLPNLGVDLGLPPMTTPPKPQNARKYCEFYEQSGDTTTECRELKKALHELADKGQIDRFLKRGPHFLRREQEPVQPQPRDEEGSTEVVATIAGGYAEGMTRSAWKAQLRKAPRFASPHNDPLVVEVRIASAIVRSVDIITWDCLKKLTHPGRDIVPLVHPILGFGGQEVNPTGMIHIPVRFDDKLKAKNLEVDFLVVDVPMAYNVIIGRPTLHKNKEKEGGYISGSPLSSRPSSSEALASASKGLVTSSPAPSPSPEGGINSTSSGSRLAGARRRSGGRPRNSYPPEVLGPAPPRPCTDTLRYQHGPADSLTPQFEPLFQPPQSPQPWPLKAPPPASIAGLSSRPLGRLFQPSAFPRATGTRLLVPLAFGTLSQLLPLERTLLPLSPPPR</sequence>
<dbReference type="PANTHER" id="PTHR33240:SF17">
    <property type="entry name" value="EUKARYOTIC PEPTIDE CHAIN RELEASE FACTOR GTP-BINDING SUBUNIT-LIKE"/>
    <property type="match status" value="1"/>
</dbReference>
<evidence type="ECO:0000313" key="3">
    <source>
        <dbReference type="Proteomes" id="UP001153076"/>
    </source>
</evidence>
<gene>
    <name evidence="2" type="ORF">Cgig2_021719</name>
</gene>
<accession>A0A9Q1GY04</accession>
<keyword evidence="3" id="KW-1185">Reference proteome</keyword>
<dbReference type="AlphaFoldDB" id="A0A9Q1GY04"/>
<name>A0A9Q1GY04_9CARY</name>
<protein>
    <submittedName>
        <fullName evidence="2">Uncharacterized protein</fullName>
    </submittedName>
</protein>
<organism evidence="2 3">
    <name type="scientific">Carnegiea gigantea</name>
    <dbReference type="NCBI Taxonomy" id="171969"/>
    <lineage>
        <taxon>Eukaryota</taxon>
        <taxon>Viridiplantae</taxon>
        <taxon>Streptophyta</taxon>
        <taxon>Embryophyta</taxon>
        <taxon>Tracheophyta</taxon>
        <taxon>Spermatophyta</taxon>
        <taxon>Magnoliopsida</taxon>
        <taxon>eudicotyledons</taxon>
        <taxon>Gunneridae</taxon>
        <taxon>Pentapetalae</taxon>
        <taxon>Caryophyllales</taxon>
        <taxon>Cactineae</taxon>
        <taxon>Cactaceae</taxon>
        <taxon>Cactoideae</taxon>
        <taxon>Echinocereeae</taxon>
        <taxon>Carnegiea</taxon>
    </lineage>
</organism>